<dbReference type="PANTHER" id="PTHR43235:SF1">
    <property type="entry name" value="GLUTAMINE AMIDOTRANSFERASE PB2B2.05-RELATED"/>
    <property type="match status" value="1"/>
</dbReference>
<comment type="caution">
    <text evidence="1">The sequence shown here is derived from an EMBL/GenBank/DDBJ whole genome shotgun (WGS) entry which is preliminary data.</text>
</comment>
<dbReference type="CDD" id="cd01745">
    <property type="entry name" value="GATase1_2"/>
    <property type="match status" value="1"/>
</dbReference>
<gene>
    <name evidence="1" type="ORF">JOF47_002783</name>
</gene>
<dbReference type="Gene3D" id="3.40.50.880">
    <property type="match status" value="1"/>
</dbReference>
<evidence type="ECO:0000313" key="1">
    <source>
        <dbReference type="EMBL" id="MBP2387272.1"/>
    </source>
</evidence>
<dbReference type="RefSeq" id="WP_209999454.1">
    <property type="nucleotide sequence ID" value="NZ_BAAAJY010000005.1"/>
</dbReference>
<dbReference type="InterPro" id="IPR029062">
    <property type="entry name" value="Class_I_gatase-like"/>
</dbReference>
<accession>A0ABS4XFN5</accession>
<dbReference type="InterPro" id="IPR011697">
    <property type="entry name" value="Peptidase_C26"/>
</dbReference>
<dbReference type="Proteomes" id="UP001296993">
    <property type="component" value="Unassembled WGS sequence"/>
</dbReference>
<evidence type="ECO:0000313" key="2">
    <source>
        <dbReference type="Proteomes" id="UP001296993"/>
    </source>
</evidence>
<keyword evidence="1" id="KW-0315">Glutamine amidotransferase</keyword>
<dbReference type="EMBL" id="JAGIOF010000001">
    <property type="protein sequence ID" value="MBP2387272.1"/>
    <property type="molecule type" value="Genomic_DNA"/>
</dbReference>
<dbReference type="SUPFAM" id="SSF52317">
    <property type="entry name" value="Class I glutamine amidotransferase-like"/>
    <property type="match status" value="1"/>
</dbReference>
<dbReference type="InterPro" id="IPR044668">
    <property type="entry name" value="PuuD-like"/>
</dbReference>
<reference evidence="1 2" key="1">
    <citation type="submission" date="2021-03" db="EMBL/GenBank/DDBJ databases">
        <title>Sequencing the genomes of 1000 actinobacteria strains.</title>
        <authorList>
            <person name="Klenk H.-P."/>
        </authorList>
    </citation>
    <scope>NUCLEOTIDE SEQUENCE [LARGE SCALE GENOMIC DNA]</scope>
    <source>
        <strain evidence="1 2">DSM 15797</strain>
    </source>
</reference>
<sequence length="265" mass="27552">MTSELPLIALTAPVHSSSYDEAYGADIGRLAALAVAGIEAAGGRALLLDASGANLSANATELVDIGSVDGLLVLGGGDVDPALYGSAGHPSINGVDRRADDLELALIGAARSADRPIFAICRGTQLLNVAFGGTLIEDLGADSFHKDHTPAEDMVEHEVMLVAETRLRGILGSGHATVMSSHHQAVDELGEGLIVSALAEDGIVEAIEVPESENGEWILGVQWHPEETGTPAGQFGALLEAFVQEAVVRREQRTAEAEDLQALRP</sequence>
<name>A0ABS4XFN5_9MICC</name>
<dbReference type="PANTHER" id="PTHR43235">
    <property type="entry name" value="GLUTAMINE AMIDOTRANSFERASE PB2B2.05-RELATED"/>
    <property type="match status" value="1"/>
</dbReference>
<organism evidence="1 2">
    <name type="scientific">Paeniglutamicibacter kerguelensis</name>
    <dbReference type="NCBI Taxonomy" id="254788"/>
    <lineage>
        <taxon>Bacteria</taxon>
        <taxon>Bacillati</taxon>
        <taxon>Actinomycetota</taxon>
        <taxon>Actinomycetes</taxon>
        <taxon>Micrococcales</taxon>
        <taxon>Micrococcaceae</taxon>
        <taxon>Paeniglutamicibacter</taxon>
    </lineage>
</organism>
<proteinExistence type="predicted"/>
<dbReference type="PROSITE" id="PS51273">
    <property type="entry name" value="GATASE_TYPE_1"/>
    <property type="match status" value="1"/>
</dbReference>
<keyword evidence="2" id="KW-1185">Reference proteome</keyword>
<dbReference type="Pfam" id="PF07722">
    <property type="entry name" value="Peptidase_C26"/>
    <property type="match status" value="1"/>
</dbReference>
<protein>
    <submittedName>
        <fullName evidence="1">Glutamine amidotransferase</fullName>
    </submittedName>
</protein>